<protein>
    <submittedName>
        <fullName evidence="3">Uncharacterized protein</fullName>
    </submittedName>
</protein>
<keyword evidence="4" id="KW-1185">Reference proteome</keyword>
<feature type="region of interest" description="Disordered" evidence="1">
    <location>
        <begin position="28"/>
        <end position="57"/>
    </location>
</feature>
<keyword evidence="2" id="KW-0732">Signal</keyword>
<reference evidence="3 4" key="1">
    <citation type="submission" date="2021-08" db="EMBL/GenBank/DDBJ databases">
        <title>Nocardioides bacterium WL0053 sp. nov., isolated from the sediment.</title>
        <authorList>
            <person name="Wang L."/>
            <person name="Zhang D."/>
            <person name="Zhang A."/>
        </authorList>
    </citation>
    <scope>NUCLEOTIDE SEQUENCE [LARGE SCALE GENOMIC DNA]</scope>
    <source>
        <strain evidence="3 4">WL0053</strain>
    </source>
</reference>
<evidence type="ECO:0000313" key="4">
    <source>
        <dbReference type="Proteomes" id="UP000754710"/>
    </source>
</evidence>
<dbReference type="RefSeq" id="WP_221024018.1">
    <property type="nucleotide sequence ID" value="NZ_JAIEZQ010000001.1"/>
</dbReference>
<evidence type="ECO:0000256" key="1">
    <source>
        <dbReference type="SAM" id="MobiDB-lite"/>
    </source>
</evidence>
<evidence type="ECO:0000313" key="3">
    <source>
        <dbReference type="EMBL" id="MBY9074325.1"/>
    </source>
</evidence>
<name>A0ABS7RH13_9ACTN</name>
<accession>A0ABS7RH13</accession>
<evidence type="ECO:0000256" key="2">
    <source>
        <dbReference type="SAM" id="SignalP"/>
    </source>
</evidence>
<proteinExistence type="predicted"/>
<sequence length="57" mass="5715">MKKTRFAARIIAGALASAVILTGSLAGPAQAKNDTGWPTGAKSGDTSVLKDTGWPTG</sequence>
<dbReference type="Proteomes" id="UP000754710">
    <property type="component" value="Unassembled WGS sequence"/>
</dbReference>
<feature type="signal peptide" evidence="2">
    <location>
        <begin position="1"/>
        <end position="31"/>
    </location>
</feature>
<organism evidence="3 4">
    <name type="scientific">Nocardioides jiangsuensis</name>
    <dbReference type="NCBI Taxonomy" id="2866161"/>
    <lineage>
        <taxon>Bacteria</taxon>
        <taxon>Bacillati</taxon>
        <taxon>Actinomycetota</taxon>
        <taxon>Actinomycetes</taxon>
        <taxon>Propionibacteriales</taxon>
        <taxon>Nocardioidaceae</taxon>
        <taxon>Nocardioides</taxon>
    </lineage>
</organism>
<dbReference type="EMBL" id="JAIEZQ010000001">
    <property type="protein sequence ID" value="MBY9074325.1"/>
    <property type="molecule type" value="Genomic_DNA"/>
</dbReference>
<comment type="caution">
    <text evidence="3">The sequence shown here is derived from an EMBL/GenBank/DDBJ whole genome shotgun (WGS) entry which is preliminary data.</text>
</comment>
<feature type="chain" id="PRO_5047016769" evidence="2">
    <location>
        <begin position="32"/>
        <end position="57"/>
    </location>
</feature>
<gene>
    <name evidence="3" type="ORF">K1X13_05770</name>
</gene>